<evidence type="ECO:0000313" key="1">
    <source>
        <dbReference type="EMBL" id="SDV99569.1"/>
    </source>
</evidence>
<gene>
    <name evidence="1" type="ORF">SAMN05421882_100179</name>
</gene>
<dbReference type="EMBL" id="FNNH01000001">
    <property type="protein sequence ID" value="SDV99569.1"/>
    <property type="molecule type" value="Genomic_DNA"/>
</dbReference>
<dbReference type="AlphaFoldDB" id="A0A1H2PZ83"/>
<organism evidence="1 2">
    <name type="scientific">Nitrosomonas communis</name>
    <dbReference type="NCBI Taxonomy" id="44574"/>
    <lineage>
        <taxon>Bacteria</taxon>
        <taxon>Pseudomonadati</taxon>
        <taxon>Pseudomonadota</taxon>
        <taxon>Betaproteobacteria</taxon>
        <taxon>Nitrosomonadales</taxon>
        <taxon>Nitrosomonadaceae</taxon>
        <taxon>Nitrosomonas</taxon>
    </lineage>
</organism>
<accession>A0A1H2PZ83</accession>
<proteinExistence type="predicted"/>
<protein>
    <submittedName>
        <fullName evidence="1">Uncharacterized protein</fullName>
    </submittedName>
</protein>
<reference evidence="1 2" key="1">
    <citation type="submission" date="2016-10" db="EMBL/GenBank/DDBJ databases">
        <authorList>
            <person name="de Groot N.N."/>
        </authorList>
    </citation>
    <scope>NUCLEOTIDE SEQUENCE [LARGE SCALE GENOMIC DNA]</scope>
    <source>
        <strain evidence="1 2">Nm110</strain>
    </source>
</reference>
<name>A0A1H2PZ83_9PROT</name>
<sequence>MANHMKHVNNESLQKLDATQKSIDQLGNMVENINQDNLVTHLKPLLTSIDLLQKQNKVHLEFSVCLSLANVSEV</sequence>
<dbReference type="Proteomes" id="UP000183454">
    <property type="component" value="Unassembled WGS sequence"/>
</dbReference>
<evidence type="ECO:0000313" key="2">
    <source>
        <dbReference type="Proteomes" id="UP000183454"/>
    </source>
</evidence>